<sequence length="334" mass="37948">MQTTHDAEEPAIMPHDSPLPRFQSLRSVEGSLTLNELTVLCTKLPKRVEDLQSNLQQTKLTYGATYTKLILMGRKIAEIDENPSISLVQDEGTLWIQEDSEIQGRASVDTEILLDQEEPTELVEDLGSGEKGEKEISTVIPEVSTVAENLVYIRRSVEKRKDKEKAIMKEDKYVQKKDAEIAKQLQEAIAKADSAHDIDWNDPAVLRYHALQNRSFSVAKQFAKEVSEKKDDSSSKPVGRSKKKTVAKKRICAKLDEESAKRQNLKDVTDEKATVEVHTLFMDCALMEINMLVKKKYPLIKELLKKMLNLQLEAEEESTMAFELIKFIKSLLEE</sequence>
<dbReference type="AlphaFoldDB" id="A0A6L2L9C5"/>
<accession>A0A6L2L9C5</accession>
<dbReference type="EMBL" id="BKCJ010003796">
    <property type="protein sequence ID" value="GEU57232.1"/>
    <property type="molecule type" value="Genomic_DNA"/>
</dbReference>
<proteinExistence type="predicted"/>
<gene>
    <name evidence="1" type="ORF">Tci_029210</name>
</gene>
<organism evidence="1">
    <name type="scientific">Tanacetum cinerariifolium</name>
    <name type="common">Dalmatian daisy</name>
    <name type="synonym">Chrysanthemum cinerariifolium</name>
    <dbReference type="NCBI Taxonomy" id="118510"/>
    <lineage>
        <taxon>Eukaryota</taxon>
        <taxon>Viridiplantae</taxon>
        <taxon>Streptophyta</taxon>
        <taxon>Embryophyta</taxon>
        <taxon>Tracheophyta</taxon>
        <taxon>Spermatophyta</taxon>
        <taxon>Magnoliopsida</taxon>
        <taxon>eudicotyledons</taxon>
        <taxon>Gunneridae</taxon>
        <taxon>Pentapetalae</taxon>
        <taxon>asterids</taxon>
        <taxon>campanulids</taxon>
        <taxon>Asterales</taxon>
        <taxon>Asteraceae</taxon>
        <taxon>Asteroideae</taxon>
        <taxon>Anthemideae</taxon>
        <taxon>Anthemidinae</taxon>
        <taxon>Tanacetum</taxon>
    </lineage>
</organism>
<name>A0A6L2L9C5_TANCI</name>
<evidence type="ECO:0000313" key="1">
    <source>
        <dbReference type="EMBL" id="GEU57232.1"/>
    </source>
</evidence>
<reference evidence="1" key="1">
    <citation type="journal article" date="2019" name="Sci. Rep.">
        <title>Draft genome of Tanacetum cinerariifolium, the natural source of mosquito coil.</title>
        <authorList>
            <person name="Yamashiro T."/>
            <person name="Shiraishi A."/>
            <person name="Satake H."/>
            <person name="Nakayama K."/>
        </authorList>
    </citation>
    <scope>NUCLEOTIDE SEQUENCE</scope>
</reference>
<comment type="caution">
    <text evidence="1">The sequence shown here is derived from an EMBL/GenBank/DDBJ whole genome shotgun (WGS) entry which is preliminary data.</text>
</comment>
<protein>
    <submittedName>
        <fullName evidence="1">Uncharacterized protein</fullName>
    </submittedName>
</protein>